<dbReference type="AlphaFoldDB" id="A0A1H8AIJ0"/>
<dbReference type="EMBL" id="FOCO01000001">
    <property type="protein sequence ID" value="SEM70353.1"/>
    <property type="molecule type" value="Genomic_DNA"/>
</dbReference>
<dbReference type="Proteomes" id="UP000183002">
    <property type="component" value="Unassembled WGS sequence"/>
</dbReference>
<accession>A0A1H8AIJ0</accession>
<dbReference type="OrthoDB" id="7877343at2"/>
<organism evidence="1 2">
    <name type="scientific">Pseudorhodobacter antarcticus</name>
    <dbReference type="NCBI Taxonomy" id="1077947"/>
    <lineage>
        <taxon>Bacteria</taxon>
        <taxon>Pseudomonadati</taxon>
        <taxon>Pseudomonadota</taxon>
        <taxon>Alphaproteobacteria</taxon>
        <taxon>Rhodobacterales</taxon>
        <taxon>Paracoccaceae</taxon>
        <taxon>Pseudorhodobacter</taxon>
    </lineage>
</organism>
<dbReference type="STRING" id="1077947.SAMN05216227_1001146"/>
<proteinExistence type="predicted"/>
<reference evidence="1 2" key="1">
    <citation type="submission" date="2016-10" db="EMBL/GenBank/DDBJ databases">
        <authorList>
            <person name="de Groot N.N."/>
        </authorList>
    </citation>
    <scope>NUCLEOTIDE SEQUENCE [LARGE SCALE GENOMIC DNA]</scope>
    <source>
        <strain evidence="1 2">CGMCC 1.10836</strain>
    </source>
</reference>
<evidence type="ECO:0008006" key="3">
    <source>
        <dbReference type="Google" id="ProtNLM"/>
    </source>
</evidence>
<sequence length="196" mass="19672">MSTWISKAILPLVLAGCVPVNTSGGLPGFGGSAAPQGAMVSNVALVGPAGFCPLPDTRTSVAGAGFMAFARCDSDGTGAVLTATVGGPGSAEGVTLTHAAMARYFASAEGSAALRGADSRDQIAVQSVVEYQGAVILSLTRGAQGQTLPAWRAFLRVGDQLVTLTVRARQGQALVADAANTRIRQFVAAVRGANGL</sequence>
<evidence type="ECO:0000313" key="2">
    <source>
        <dbReference type="Proteomes" id="UP000183002"/>
    </source>
</evidence>
<gene>
    <name evidence="1" type="ORF">SAMN05216227_1001146</name>
</gene>
<keyword evidence="2" id="KW-1185">Reference proteome</keyword>
<evidence type="ECO:0000313" key="1">
    <source>
        <dbReference type="EMBL" id="SEM70353.1"/>
    </source>
</evidence>
<protein>
    <recommendedName>
        <fullName evidence="3">Cation transport ATPase</fullName>
    </recommendedName>
</protein>
<dbReference type="RefSeq" id="WP_139193890.1">
    <property type="nucleotide sequence ID" value="NZ_FOCO01000001.1"/>
</dbReference>
<name>A0A1H8AIJ0_9RHOB</name>